<dbReference type="InterPro" id="IPR016181">
    <property type="entry name" value="Acyl_CoA_acyltransferase"/>
</dbReference>
<dbReference type="Proteomes" id="UP001497480">
    <property type="component" value="Unassembled WGS sequence"/>
</dbReference>
<dbReference type="GO" id="GO:0009507">
    <property type="term" value="C:chloroplast"/>
    <property type="evidence" value="ECO:0007669"/>
    <property type="project" value="TreeGrafter"/>
</dbReference>
<dbReference type="Pfam" id="PF00583">
    <property type="entry name" value="Acetyltransf_1"/>
    <property type="match status" value="1"/>
</dbReference>
<dbReference type="Gene3D" id="3.40.630.30">
    <property type="match status" value="1"/>
</dbReference>
<organism evidence="2 3">
    <name type="scientific">Lupinus luteus</name>
    <name type="common">European yellow lupine</name>
    <dbReference type="NCBI Taxonomy" id="3873"/>
    <lineage>
        <taxon>Eukaryota</taxon>
        <taxon>Viridiplantae</taxon>
        <taxon>Streptophyta</taxon>
        <taxon>Embryophyta</taxon>
        <taxon>Tracheophyta</taxon>
        <taxon>Spermatophyta</taxon>
        <taxon>Magnoliopsida</taxon>
        <taxon>eudicotyledons</taxon>
        <taxon>Gunneridae</taxon>
        <taxon>Pentapetalae</taxon>
        <taxon>rosids</taxon>
        <taxon>fabids</taxon>
        <taxon>Fabales</taxon>
        <taxon>Fabaceae</taxon>
        <taxon>Papilionoideae</taxon>
        <taxon>50 kb inversion clade</taxon>
        <taxon>genistoids sensu lato</taxon>
        <taxon>core genistoids</taxon>
        <taxon>Genisteae</taxon>
        <taxon>Lupinus</taxon>
    </lineage>
</organism>
<dbReference type="PANTHER" id="PTHR47876:SF2">
    <property type="entry name" value="GCN5-RELATED N-ACETYLTRANSFERASE 7, CHLOROPLASTIC"/>
    <property type="match status" value="1"/>
</dbReference>
<evidence type="ECO:0000313" key="2">
    <source>
        <dbReference type="EMBL" id="CAL0330392.1"/>
    </source>
</evidence>
<protein>
    <recommendedName>
        <fullName evidence="1">N-acetyltransferase domain-containing protein</fullName>
    </recommendedName>
</protein>
<dbReference type="AlphaFoldDB" id="A0AAV1Y8R8"/>
<comment type="caution">
    <text evidence="2">The sequence shown here is derived from an EMBL/GenBank/DDBJ whole genome shotgun (WGS) entry which is preliminary data.</text>
</comment>
<dbReference type="FunFam" id="3.40.630.30:FF:000231">
    <property type="entry name" value="uncharacterized protein LOC106768637"/>
    <property type="match status" value="1"/>
</dbReference>
<name>A0AAV1Y8R8_LUPLU</name>
<evidence type="ECO:0000313" key="3">
    <source>
        <dbReference type="Proteomes" id="UP001497480"/>
    </source>
</evidence>
<accession>A0AAV1Y8R8</accession>
<evidence type="ECO:0000259" key="1">
    <source>
        <dbReference type="PROSITE" id="PS51186"/>
    </source>
</evidence>
<reference evidence="2 3" key="1">
    <citation type="submission" date="2024-03" db="EMBL/GenBank/DDBJ databases">
        <authorList>
            <person name="Martinez-Hernandez J."/>
        </authorList>
    </citation>
    <scope>NUCLEOTIDE SEQUENCE [LARGE SCALE GENOMIC DNA]</scope>
</reference>
<dbReference type="InterPro" id="IPR000182">
    <property type="entry name" value="GNAT_dom"/>
</dbReference>
<dbReference type="EMBL" id="CAXHTB010000022">
    <property type="protein sequence ID" value="CAL0330392.1"/>
    <property type="molecule type" value="Genomic_DNA"/>
</dbReference>
<sequence>MIEGKSDGQGYRKKDNICGYNQKKKKKKYTHMTLVSSFAFPIPFPIPQIAPLFSSSSSFNYSFSKLRTQIQSSSSVSIETQQHSPKIDTSFLTIAESFYDDELWAAASLRVRSFNDFHPDTFGLRDHIRFLTEREFEALKERVSGKRVGFKRVSCINASILLHHISNLSDDLCSSCKYSSNGEERIIVGSLDLNQCLSLPDEIAGTKPEAIGADTTRAYLSNVCVASELHRNGLGYALLEKSKLVAHDRGITDLYVHVAVDNEPAKKLYTKSGFVYESEEPAWQARFLDRPRRLLLWKGLSST</sequence>
<dbReference type="SUPFAM" id="SSF55729">
    <property type="entry name" value="Acyl-CoA N-acyltransferases (Nat)"/>
    <property type="match status" value="1"/>
</dbReference>
<dbReference type="PANTHER" id="PTHR47876">
    <property type="entry name" value="OS08G0260000 PROTEIN"/>
    <property type="match status" value="1"/>
</dbReference>
<keyword evidence="3" id="KW-1185">Reference proteome</keyword>
<dbReference type="PROSITE" id="PS51186">
    <property type="entry name" value="GNAT"/>
    <property type="match status" value="1"/>
</dbReference>
<dbReference type="CDD" id="cd04301">
    <property type="entry name" value="NAT_SF"/>
    <property type="match status" value="1"/>
</dbReference>
<dbReference type="GO" id="GO:0016747">
    <property type="term" value="F:acyltransferase activity, transferring groups other than amino-acyl groups"/>
    <property type="evidence" value="ECO:0007669"/>
    <property type="project" value="InterPro"/>
</dbReference>
<proteinExistence type="predicted"/>
<feature type="domain" description="N-acetyltransferase" evidence="1">
    <location>
        <begin position="126"/>
        <end position="301"/>
    </location>
</feature>
<gene>
    <name evidence="2" type="ORF">LLUT_LOCUS31452</name>
</gene>